<sequence>MNPTDQRPEPGLPPELAARMQLLAETQTRDSRPFPRLETSVRRDRMTRFAGLALAGAAAAAVVAVQVLAGGAADRADQGVPSRPTPTVIATRTAEPTTLEEAGYPAGTVGSLAGDTTWLAGIRQQRARDNDQVDADDVHVVAAGDIDDRARYAVLVYSRERKGKAYWGRDIWLGDAGAPASRMRSTTSSGLSDSPGEVPYEPLTLLDAPDGTYAGAKAVVIVSAPGADTPQIATARTFDVVGTTEKIDTTRRSVPSAGESTWAGPVTEDEYRLFDVQIAVGGAEAGGTSTTHALGYDLVAVAAPGTDPDELEYLDGSLGRNRTTGAQTPVWAGTAKAGKKGQAAATLLRSANGVYLAAFSEHQPDSEDLTGDISDTGDTEYEAIQRGHLVIRSDSDSAAMASVWTEHGETRRYLVIAPQNATQVRVGQITAAVKNRMAVLDVSSPFTEDGEDRAVEPVVALAADGSVIGQQTPPKSQEDTLYLAVDTSGGDGRSVTP</sequence>
<evidence type="ECO:0000313" key="2">
    <source>
        <dbReference type="EMBL" id="GAA3616428.1"/>
    </source>
</evidence>
<accession>A0ABP6ZPN3</accession>
<evidence type="ECO:0000313" key="3">
    <source>
        <dbReference type="Proteomes" id="UP001501074"/>
    </source>
</evidence>
<keyword evidence="1" id="KW-0812">Transmembrane</keyword>
<organism evidence="2 3">
    <name type="scientific">Kineosporia mesophila</name>
    <dbReference type="NCBI Taxonomy" id="566012"/>
    <lineage>
        <taxon>Bacteria</taxon>
        <taxon>Bacillati</taxon>
        <taxon>Actinomycetota</taxon>
        <taxon>Actinomycetes</taxon>
        <taxon>Kineosporiales</taxon>
        <taxon>Kineosporiaceae</taxon>
        <taxon>Kineosporia</taxon>
    </lineage>
</organism>
<comment type="caution">
    <text evidence="2">The sequence shown here is derived from an EMBL/GenBank/DDBJ whole genome shotgun (WGS) entry which is preliminary data.</text>
</comment>
<reference evidence="3" key="1">
    <citation type="journal article" date="2019" name="Int. J. Syst. Evol. Microbiol.">
        <title>The Global Catalogue of Microorganisms (GCM) 10K type strain sequencing project: providing services to taxonomists for standard genome sequencing and annotation.</title>
        <authorList>
            <consortium name="The Broad Institute Genomics Platform"/>
            <consortium name="The Broad Institute Genome Sequencing Center for Infectious Disease"/>
            <person name="Wu L."/>
            <person name="Ma J."/>
        </authorList>
    </citation>
    <scope>NUCLEOTIDE SEQUENCE [LARGE SCALE GENOMIC DNA]</scope>
    <source>
        <strain evidence="3">JCM 16902</strain>
    </source>
</reference>
<dbReference type="EMBL" id="BAAAZO010000006">
    <property type="protein sequence ID" value="GAA3616428.1"/>
    <property type="molecule type" value="Genomic_DNA"/>
</dbReference>
<proteinExistence type="predicted"/>
<keyword evidence="1" id="KW-1133">Transmembrane helix</keyword>
<protein>
    <submittedName>
        <fullName evidence="2">Uncharacterized protein</fullName>
    </submittedName>
</protein>
<keyword evidence="3" id="KW-1185">Reference proteome</keyword>
<keyword evidence="1" id="KW-0472">Membrane</keyword>
<feature type="transmembrane region" description="Helical" evidence="1">
    <location>
        <begin position="49"/>
        <end position="69"/>
    </location>
</feature>
<gene>
    <name evidence="2" type="ORF">GCM10022223_36100</name>
</gene>
<dbReference type="RefSeq" id="WP_231482740.1">
    <property type="nucleotide sequence ID" value="NZ_BAAAZO010000006.1"/>
</dbReference>
<name>A0ABP6ZPN3_9ACTN</name>
<dbReference type="Proteomes" id="UP001501074">
    <property type="component" value="Unassembled WGS sequence"/>
</dbReference>
<evidence type="ECO:0000256" key="1">
    <source>
        <dbReference type="SAM" id="Phobius"/>
    </source>
</evidence>